<dbReference type="FunFam" id="1.25.40.10:FF:000002">
    <property type="entry name" value="Clathrin heavy chain"/>
    <property type="match status" value="1"/>
</dbReference>
<dbReference type="InterPro" id="IPR000547">
    <property type="entry name" value="Clathrin_H-chain/VPS_repeat"/>
</dbReference>
<evidence type="ECO:0000256" key="1">
    <source>
        <dbReference type="ARBA" id="ARBA00009535"/>
    </source>
</evidence>
<sequence>MAPLPIKFQELVQLGNLGVDTQSIGFNSCTLESDSYVCIREKKSEAAQPEVVIVELKNDNNVTRRPIKADSAIMHWKKQIIALKAQSRTLQIFDLEQKKKLKSCTMSEDVQYWKWISESTLGLITTNSVYHWDVYDAGQDAPVKVFERNANLNGCQIINYRVNADGKWMVVVGISQQGGRVVGAMQLYSKDRGISQAIEGHAAAFGTLRLEGAPQDTKLFTFAVRTATGAKIHIVEVDHAESNPAFQKKAVDMFFPPEATNDFPVALQVSQKYGVIFMVTKYGFIHLYDLETGTCIFMNRISSETIFTTCTDDGSSGIVGINRKGQVLFVTVDDTNAIPYLLQNPANTEMAIKMASRAGLPGADNLYQRQFDQLFNAGNYQEAAKIAANSPRGFLRTPETIEKFKRLPAQPGQMTTTLQYFGMLLDKGGLNEHESIELAQPVLQQNRKHLLEKWLKEGKLHCSERLGDMIRPYDVNMALTVYLQANVPQKVVAGFAETGQFDKILPYSAQTGYQPDYIQLLQHIMRVNPEKGAEFATALANSEQGPLVDFERVCDIFQSQGMIQQATAFLLDALKDNKPEHARLQTRLLEMNLMQAPQVAEAILGNEMFTHFDKPRIAQLCEQAGLAQKALELYEDPEAIKRVIINLPGNPNFNSEWLVGFFSKLSVEQSLDCLDAMMKHNIRQNLQTVVNVATKYSEELGPVRLIDLFEKYKTHEGLFYYLGSIVNLSQNPDVHFKYIESATKIGQYNEVERICRDSTAYNPEKVKNFLKEAKLPEQLPLIIVCDRFNFVHDLILYLYQNQHFSAIEAYVQRVNPARTPAVIGGLLDVDCDENIIKQLLSTVDPSQINIDELVSEVESRNRLKLLLPFLEATLQAGNQQQAVYNALAKIYIDSNNNPEKFLKENDQYDTLSVGKYCEKRDPNLAYIAYSKGQNDLELVNITNENSMYRAQARYLLERSDAELWRFVLSENNIHRRSVVDQVTATAVPEASDPAKVSVAVSSFLENDLPLELIELLEKIVLEPSPFSDNQNLQNLLMFTAAKADKARVMDYIHKLDNYDADEIATSCIDVGLFEEAFEIYKKADDKSSAVNVLVEHVVSIDRAQAYAEEVDLPEVWSKVAKAQLDGLRVTDALESYIKADDPSNHQEVIEIATHAGKNEDLVKYLRMARKTLREPPIDTALAFCYARLDQLPELEDFLRGTNVANIEESGDKAYEEGLYEASKIFYSSISNWAKLATTLVHLEDYQAAVDSARKANNIKVWKQVHEACVEKKEFRLAQICGLNLIVDAEQLQSLVKEYERNGYFDELISLLEQGLGLENCHMGIFTELGIALSKYHPERLMEHIKIFWARLNLPKLIRACEEAHLWPELVFCYYHYDEFDNAALAVIERPENSWDHQQFKEIVVKVANLEIYYRAIKFYVEQHPSLLTDLLAALTPRIDVNRVVKIFQKNDDLPLIKPFLLNVQSQNKRIVNEAINDLLIEEEDYKTLRDSVQNYDNYDATELASRLEKHDLIFFRQIAANIYRKNKRWEKSIALSKQDKLFKDAIETAAMSAKNDIVEDLLRYFVDIGHRECFTGMLYACNDLIRPDLVVELSWRHGLNDFSMPYMINMLAQQTKELAVLKADNEARKAKEKETEKTEESGPILGGGRLMITAGPGGAPSPQPYQQTNGFAPQPTGYGY</sequence>
<dbReference type="GO" id="GO:0006895">
    <property type="term" value="P:Golgi to endosome transport"/>
    <property type="evidence" value="ECO:0007669"/>
    <property type="project" value="TreeGrafter"/>
</dbReference>
<gene>
    <name evidence="9" type="ORF">NLU13_6005</name>
</gene>
<dbReference type="SMART" id="SM00299">
    <property type="entry name" value="CLH"/>
    <property type="match status" value="7"/>
</dbReference>
<dbReference type="GO" id="GO:0030132">
    <property type="term" value="C:clathrin coat of coated pit"/>
    <property type="evidence" value="ECO:0007669"/>
    <property type="project" value="InterPro"/>
</dbReference>
<keyword evidence="4 6" id="KW-0168">Coated pit</keyword>
<evidence type="ECO:0000256" key="2">
    <source>
        <dbReference type="ARBA" id="ARBA00022737"/>
    </source>
</evidence>
<proteinExistence type="inferred from homology"/>
<dbReference type="FunFam" id="1.25.40.10:FF:000001">
    <property type="entry name" value="Clathrin heavy chain"/>
    <property type="match status" value="1"/>
</dbReference>
<feature type="compositionally biased region" description="Basic and acidic residues" evidence="8">
    <location>
        <begin position="1629"/>
        <end position="1640"/>
    </location>
</feature>
<name>A0AA39GF31_SARSR</name>
<dbReference type="SUPFAM" id="SSF48371">
    <property type="entry name" value="ARM repeat"/>
    <property type="match status" value="6"/>
</dbReference>
<dbReference type="Proteomes" id="UP001175261">
    <property type="component" value="Unassembled WGS sequence"/>
</dbReference>
<feature type="repeat" description="CHCR" evidence="7">
    <location>
        <begin position="987"/>
        <end position="1132"/>
    </location>
</feature>
<comment type="subcellular location">
    <subcellularLocation>
        <location evidence="6">Cytoplasmic vesicle membrane</location>
        <topology evidence="6">Peripheral membrane protein</topology>
        <orientation evidence="6">Cytoplasmic side</orientation>
    </subcellularLocation>
    <subcellularLocation>
        <location evidence="6">Membrane</location>
        <location evidence="6">Coated pit</location>
        <topology evidence="6">Peripheral membrane protein</topology>
        <orientation evidence="6">Cytoplasmic side</orientation>
    </subcellularLocation>
</comment>
<dbReference type="FunFam" id="2.130.10.110:FF:000003">
    <property type="entry name" value="Clathrin heavy chain"/>
    <property type="match status" value="1"/>
</dbReference>
<evidence type="ECO:0000313" key="9">
    <source>
        <dbReference type="EMBL" id="KAK0386168.1"/>
    </source>
</evidence>
<dbReference type="GO" id="GO:0005829">
    <property type="term" value="C:cytosol"/>
    <property type="evidence" value="ECO:0007669"/>
    <property type="project" value="GOC"/>
</dbReference>
<dbReference type="PANTHER" id="PTHR10292:SF1">
    <property type="entry name" value="CLATHRIN HEAVY CHAIN"/>
    <property type="match status" value="1"/>
</dbReference>
<dbReference type="PIRSF" id="PIRSF002290">
    <property type="entry name" value="Clathrin_H_chain"/>
    <property type="match status" value="1"/>
</dbReference>
<evidence type="ECO:0000256" key="3">
    <source>
        <dbReference type="ARBA" id="ARBA00023136"/>
    </source>
</evidence>
<dbReference type="InterPro" id="IPR016024">
    <property type="entry name" value="ARM-type_fold"/>
</dbReference>
<dbReference type="InterPro" id="IPR022365">
    <property type="entry name" value="Clathrin_H-chain_propeller_rpt"/>
</dbReference>
<dbReference type="EMBL" id="JAPDFR010000005">
    <property type="protein sequence ID" value="KAK0386168.1"/>
    <property type="molecule type" value="Genomic_DNA"/>
</dbReference>
<comment type="caution">
    <text evidence="9">The sequence shown here is derived from an EMBL/GenBank/DDBJ whole genome shotgun (WGS) entry which is preliminary data.</text>
</comment>
<evidence type="ECO:0000256" key="8">
    <source>
        <dbReference type="SAM" id="MobiDB-lite"/>
    </source>
</evidence>
<dbReference type="PROSITE" id="PS50236">
    <property type="entry name" value="CHCR"/>
    <property type="match status" value="7"/>
</dbReference>
<organism evidence="9 10">
    <name type="scientific">Sarocladium strictum</name>
    <name type="common">Black bundle disease fungus</name>
    <name type="synonym">Acremonium strictum</name>
    <dbReference type="NCBI Taxonomy" id="5046"/>
    <lineage>
        <taxon>Eukaryota</taxon>
        <taxon>Fungi</taxon>
        <taxon>Dikarya</taxon>
        <taxon>Ascomycota</taxon>
        <taxon>Pezizomycotina</taxon>
        <taxon>Sordariomycetes</taxon>
        <taxon>Hypocreomycetidae</taxon>
        <taxon>Hypocreales</taxon>
        <taxon>Sarocladiaceae</taxon>
        <taxon>Sarocladium</taxon>
    </lineage>
</organism>
<feature type="repeat" description="CHCR" evidence="7">
    <location>
        <begin position="541"/>
        <end position="690"/>
    </location>
</feature>
<dbReference type="GO" id="GO:0032051">
    <property type="term" value="F:clathrin light chain binding"/>
    <property type="evidence" value="ECO:0007669"/>
    <property type="project" value="InterPro"/>
</dbReference>
<keyword evidence="5 6" id="KW-0968">Cytoplasmic vesicle</keyword>
<protein>
    <recommendedName>
        <fullName evidence="6">Clathrin heavy chain</fullName>
    </recommendedName>
</protein>
<evidence type="ECO:0000256" key="4">
    <source>
        <dbReference type="ARBA" id="ARBA00023176"/>
    </source>
</evidence>
<dbReference type="Gene3D" id="1.25.40.10">
    <property type="entry name" value="Tetratricopeptide repeat domain"/>
    <property type="match status" value="4"/>
</dbReference>
<dbReference type="GO" id="GO:0006886">
    <property type="term" value="P:intracellular protein transport"/>
    <property type="evidence" value="ECO:0007669"/>
    <property type="project" value="UniProtKB-UniRule"/>
</dbReference>
<evidence type="ECO:0000256" key="6">
    <source>
        <dbReference type="PIRNR" id="PIRNR002290"/>
    </source>
</evidence>
<keyword evidence="3 6" id="KW-0472">Membrane</keyword>
<dbReference type="GO" id="GO:0005198">
    <property type="term" value="F:structural molecule activity"/>
    <property type="evidence" value="ECO:0007669"/>
    <property type="project" value="InterPro"/>
</dbReference>
<evidence type="ECO:0000256" key="7">
    <source>
        <dbReference type="PROSITE-ProRule" id="PRU01006"/>
    </source>
</evidence>
<dbReference type="Gene3D" id="2.130.10.110">
    <property type="entry name" value="Clathrin heavy-chain terminal domain"/>
    <property type="match status" value="1"/>
</dbReference>
<evidence type="ECO:0000313" key="10">
    <source>
        <dbReference type="Proteomes" id="UP001175261"/>
    </source>
</evidence>
<keyword evidence="2" id="KW-0677">Repeat</keyword>
<comment type="similarity">
    <text evidence="1 6">Belongs to the clathrin heavy chain family.</text>
</comment>
<reference evidence="9" key="1">
    <citation type="submission" date="2022-10" db="EMBL/GenBank/DDBJ databases">
        <title>Determination and structural analysis of whole genome sequence of Sarocladium strictum F4-1.</title>
        <authorList>
            <person name="Hu L."/>
            <person name="Jiang Y."/>
        </authorList>
    </citation>
    <scope>NUCLEOTIDE SEQUENCE</scope>
    <source>
        <strain evidence="9">F4-1</strain>
    </source>
</reference>
<dbReference type="PANTHER" id="PTHR10292">
    <property type="entry name" value="CLATHRIN HEAVY CHAIN RELATED"/>
    <property type="match status" value="1"/>
</dbReference>
<dbReference type="InterPro" id="IPR016341">
    <property type="entry name" value="Clathrin_heavy_chain"/>
</dbReference>
<dbReference type="FunFam" id="1.25.40.10:FF:000005">
    <property type="entry name" value="Clathrin heavy chain"/>
    <property type="match status" value="1"/>
</dbReference>
<dbReference type="InterPro" id="IPR055358">
    <property type="entry name" value="CHCR"/>
</dbReference>
<accession>A0AA39GF31</accession>
<dbReference type="GO" id="GO:0030130">
    <property type="term" value="C:clathrin coat of trans-Golgi network vesicle"/>
    <property type="evidence" value="ECO:0007669"/>
    <property type="project" value="InterPro"/>
</dbReference>
<keyword evidence="10" id="KW-1185">Reference proteome</keyword>
<dbReference type="GO" id="GO:0071439">
    <property type="term" value="C:clathrin complex"/>
    <property type="evidence" value="ECO:0007669"/>
    <property type="project" value="InterPro"/>
</dbReference>
<dbReference type="Gene3D" id="1.25.40.730">
    <property type="match status" value="1"/>
</dbReference>
<dbReference type="FunFam" id="1.25.40.730:FF:000003">
    <property type="entry name" value="Clathrin heavy chain"/>
    <property type="match status" value="1"/>
</dbReference>
<evidence type="ECO:0000256" key="5">
    <source>
        <dbReference type="ARBA" id="ARBA00023329"/>
    </source>
</evidence>
<feature type="region of interest" description="Disordered" evidence="8">
    <location>
        <begin position="1629"/>
        <end position="1680"/>
    </location>
</feature>
<feature type="repeat" description="CHCR" evidence="7">
    <location>
        <begin position="841"/>
        <end position="980"/>
    </location>
</feature>
<comment type="function">
    <text evidence="6">Clathrin is the major protein of the polyhedral coat of coated pits and vesicles.</text>
</comment>
<dbReference type="InterPro" id="IPR016025">
    <property type="entry name" value="Clathrin_H-chain_N"/>
</dbReference>
<dbReference type="FunFam" id="1.25.40.10:FF:000082">
    <property type="entry name" value="Clathrin heavy chain"/>
    <property type="match status" value="1"/>
</dbReference>
<dbReference type="Pfam" id="PF13838">
    <property type="entry name" value="Clathrin_H_link"/>
    <property type="match status" value="1"/>
</dbReference>
<feature type="repeat" description="CHCR" evidence="7">
    <location>
        <begin position="1431"/>
        <end position="1574"/>
    </location>
</feature>
<feature type="repeat" description="CHCR" evidence="7">
    <location>
        <begin position="693"/>
        <end position="835"/>
    </location>
</feature>
<feature type="repeat" description="CHCR" evidence="7">
    <location>
        <begin position="1282"/>
        <end position="1428"/>
    </location>
</feature>
<dbReference type="Pfam" id="PF00637">
    <property type="entry name" value="Clathrin"/>
    <property type="match status" value="7"/>
</dbReference>
<feature type="repeat" description="CHCR" evidence="7">
    <location>
        <begin position="1136"/>
        <end position="1277"/>
    </location>
</feature>
<dbReference type="GO" id="GO:0030479">
    <property type="term" value="C:actin cortical patch"/>
    <property type="evidence" value="ECO:0007669"/>
    <property type="project" value="TreeGrafter"/>
</dbReference>
<dbReference type="Pfam" id="PF01394">
    <property type="entry name" value="Clathrin_propel"/>
    <property type="match status" value="3"/>
</dbReference>
<dbReference type="InterPro" id="IPR011990">
    <property type="entry name" value="TPR-like_helical_dom_sf"/>
</dbReference>
<dbReference type="GO" id="GO:0006898">
    <property type="term" value="P:receptor-mediated endocytosis"/>
    <property type="evidence" value="ECO:0007669"/>
    <property type="project" value="TreeGrafter"/>
</dbReference>
<dbReference type="SUPFAM" id="SSF50989">
    <property type="entry name" value="Clathrin heavy-chain terminal domain"/>
    <property type="match status" value="1"/>
</dbReference>